<evidence type="ECO:0000256" key="1">
    <source>
        <dbReference type="SAM" id="Phobius"/>
    </source>
</evidence>
<gene>
    <name evidence="2" type="ORF">DNJ96_00980</name>
</gene>
<keyword evidence="1" id="KW-1133">Transmembrane helix</keyword>
<keyword evidence="1" id="KW-0472">Membrane</keyword>
<evidence type="ECO:0000313" key="2">
    <source>
        <dbReference type="EMBL" id="TBV00122.1"/>
    </source>
</evidence>
<name>A0A4Q9RFW8_9GAMM</name>
<protein>
    <submittedName>
        <fullName evidence="2">Uncharacterized protein</fullName>
    </submittedName>
</protein>
<proteinExistence type="predicted"/>
<keyword evidence="3" id="KW-1185">Reference proteome</keyword>
<sequence>MGAFVWIGALVGVLLAGSYGIRMGLMEDTRWLALCGDDPGLFACRLRDLLGLAIHLRLAGWLGLAAALLAFVWPGRMGGWLAVVALVFAVPALVLYNATLASFALVLAGLRLVR</sequence>
<keyword evidence="1" id="KW-0812">Transmembrane</keyword>
<organism evidence="2 3">
    <name type="scientific">Stutzerimonas kirkiae</name>
    <dbReference type="NCBI Taxonomy" id="2211392"/>
    <lineage>
        <taxon>Bacteria</taxon>
        <taxon>Pseudomonadati</taxon>
        <taxon>Pseudomonadota</taxon>
        <taxon>Gammaproteobacteria</taxon>
        <taxon>Pseudomonadales</taxon>
        <taxon>Pseudomonadaceae</taxon>
        <taxon>Stutzerimonas</taxon>
    </lineage>
</organism>
<feature type="transmembrane region" description="Helical" evidence="1">
    <location>
        <begin position="80"/>
        <end position="108"/>
    </location>
</feature>
<comment type="caution">
    <text evidence="2">The sequence shown here is derived from an EMBL/GenBank/DDBJ whole genome shotgun (WGS) entry which is preliminary data.</text>
</comment>
<reference evidence="2 3" key="1">
    <citation type="submission" date="2018-06" db="EMBL/GenBank/DDBJ databases">
        <title>Three novel Pseudomonas species isolated from symptomatic oak.</title>
        <authorList>
            <person name="Bueno-Gonzalez V."/>
            <person name="Brady C."/>
        </authorList>
    </citation>
    <scope>NUCLEOTIDE SEQUENCE [LARGE SCALE GENOMIC DNA]</scope>
    <source>
        <strain evidence="2 3">P17C</strain>
    </source>
</reference>
<dbReference type="EMBL" id="QJUP01000001">
    <property type="protein sequence ID" value="TBV00122.1"/>
    <property type="molecule type" value="Genomic_DNA"/>
</dbReference>
<accession>A0A4Q9RFW8</accession>
<dbReference type="AlphaFoldDB" id="A0A4Q9RFW8"/>
<dbReference type="Proteomes" id="UP000292639">
    <property type="component" value="Unassembled WGS sequence"/>
</dbReference>
<feature type="transmembrane region" description="Helical" evidence="1">
    <location>
        <begin position="49"/>
        <end position="73"/>
    </location>
</feature>
<evidence type="ECO:0000313" key="3">
    <source>
        <dbReference type="Proteomes" id="UP000292639"/>
    </source>
</evidence>